<dbReference type="InterPro" id="IPR036052">
    <property type="entry name" value="TrpB-like_PALP_sf"/>
</dbReference>
<dbReference type="PANTHER" id="PTHR43780:SF2">
    <property type="entry name" value="1-AMINOCYCLOPROPANE-1-CARBOXYLATE DEAMINASE-RELATED"/>
    <property type="match status" value="1"/>
</dbReference>
<dbReference type="Proteomes" id="UP000319516">
    <property type="component" value="Unassembled WGS sequence"/>
</dbReference>
<protein>
    <submittedName>
        <fullName evidence="7">D-cysteine desulfhydrase</fullName>
    </submittedName>
</protein>
<accession>A0A542YLS8</accession>
<dbReference type="RefSeq" id="WP_141783364.1">
    <property type="nucleotide sequence ID" value="NZ_BAAAIK010000008.1"/>
</dbReference>
<feature type="domain" description="Tryptophan synthase beta chain-like PALP" evidence="6">
    <location>
        <begin position="19"/>
        <end position="317"/>
    </location>
</feature>
<dbReference type="OrthoDB" id="9801249at2"/>
<evidence type="ECO:0000256" key="5">
    <source>
        <dbReference type="PIRSR" id="PIRSR006278-2"/>
    </source>
</evidence>
<evidence type="ECO:0000256" key="2">
    <source>
        <dbReference type="ARBA" id="ARBA00008639"/>
    </source>
</evidence>
<feature type="modified residue" description="N6-(pyridoxal phosphate)lysine" evidence="5">
    <location>
        <position position="52"/>
    </location>
</feature>
<sequence length="355" mass="37377">MGTTTRGQDLPRIDLRGFTSPLHPLRRLSEELGVEVWCKRDDVGSVGLAGNKVRKLEMELGHALALGATHIVTEGSRHSNATRAAAAAAAALGLRCTLVLCHDEPTEPVGNLLLDGLFGADLRLVGDVSWVELAEVTAGVVRDLEGASERVYRLPIGSATGRGATSFARAFAEAEEQIRAQGADFATIVHASSAGSTHAGLVLGRAIRRRSTRIVGVVVAGEVYDDVPGNYLRLAREAAAFISPETSVGASDIELTEAYLGQGYGQPTPGVPEAIDLMARLEGIVVDPVYTAKAAAALIDLARTGQLQGPVLFWHTGGYHAMFDPALAARVWSEVPRLRGIRLTPAPAPGGSTRS</sequence>
<comment type="caution">
    <text evidence="7">The sequence shown here is derived from an EMBL/GenBank/DDBJ whole genome shotgun (WGS) entry which is preliminary data.</text>
</comment>
<dbReference type="EMBL" id="VFOP01000001">
    <property type="protein sequence ID" value="TQL49056.1"/>
    <property type="molecule type" value="Genomic_DNA"/>
</dbReference>
<dbReference type="Gene3D" id="3.40.50.1100">
    <property type="match status" value="2"/>
</dbReference>
<evidence type="ECO:0000313" key="8">
    <source>
        <dbReference type="Proteomes" id="UP000319516"/>
    </source>
</evidence>
<dbReference type="PANTHER" id="PTHR43780">
    <property type="entry name" value="1-AMINOCYCLOPROPANE-1-CARBOXYLATE DEAMINASE-RELATED"/>
    <property type="match status" value="1"/>
</dbReference>
<dbReference type="PIRSF" id="PIRSF006278">
    <property type="entry name" value="ACCD_DCysDesulf"/>
    <property type="match status" value="1"/>
</dbReference>
<comment type="cofactor">
    <cofactor evidence="1">
        <name>pyridoxal 5'-phosphate</name>
        <dbReference type="ChEBI" id="CHEBI:597326"/>
    </cofactor>
</comment>
<evidence type="ECO:0000256" key="4">
    <source>
        <dbReference type="PIRSR" id="PIRSR006278-1"/>
    </source>
</evidence>
<dbReference type="GO" id="GO:1901605">
    <property type="term" value="P:alpha-amino acid metabolic process"/>
    <property type="evidence" value="ECO:0007669"/>
    <property type="project" value="UniProtKB-ARBA"/>
</dbReference>
<evidence type="ECO:0000256" key="3">
    <source>
        <dbReference type="ARBA" id="ARBA00022898"/>
    </source>
</evidence>
<organism evidence="7 8">
    <name type="scientific">Ornithinicoccus hortensis</name>
    <dbReference type="NCBI Taxonomy" id="82346"/>
    <lineage>
        <taxon>Bacteria</taxon>
        <taxon>Bacillati</taxon>
        <taxon>Actinomycetota</taxon>
        <taxon>Actinomycetes</taxon>
        <taxon>Micrococcales</taxon>
        <taxon>Intrasporangiaceae</taxon>
        <taxon>Ornithinicoccus</taxon>
    </lineage>
</organism>
<dbReference type="Pfam" id="PF00291">
    <property type="entry name" value="PALP"/>
    <property type="match status" value="1"/>
</dbReference>
<keyword evidence="3 5" id="KW-0663">Pyridoxal phosphate</keyword>
<evidence type="ECO:0000313" key="7">
    <source>
        <dbReference type="EMBL" id="TQL49056.1"/>
    </source>
</evidence>
<proteinExistence type="inferred from homology"/>
<dbReference type="GO" id="GO:0019148">
    <property type="term" value="F:D-cysteine desulfhydrase activity"/>
    <property type="evidence" value="ECO:0007669"/>
    <property type="project" value="TreeGrafter"/>
</dbReference>
<comment type="similarity">
    <text evidence="2">Belongs to the ACC deaminase/D-cysteine desulfhydrase family.</text>
</comment>
<dbReference type="SUPFAM" id="SSF53686">
    <property type="entry name" value="Tryptophan synthase beta subunit-like PLP-dependent enzymes"/>
    <property type="match status" value="1"/>
</dbReference>
<evidence type="ECO:0000256" key="1">
    <source>
        <dbReference type="ARBA" id="ARBA00001933"/>
    </source>
</evidence>
<dbReference type="InterPro" id="IPR027278">
    <property type="entry name" value="ACCD_DCysDesulf"/>
</dbReference>
<dbReference type="InterPro" id="IPR001926">
    <property type="entry name" value="TrpB-like_PALP"/>
</dbReference>
<dbReference type="AlphaFoldDB" id="A0A542YLS8"/>
<feature type="active site" description="Nucleophile" evidence="4">
    <location>
        <position position="79"/>
    </location>
</feature>
<keyword evidence="8" id="KW-1185">Reference proteome</keyword>
<gene>
    <name evidence="7" type="ORF">FB467_0121</name>
</gene>
<reference evidence="7 8" key="1">
    <citation type="submission" date="2019-06" db="EMBL/GenBank/DDBJ databases">
        <title>Sequencing the genomes of 1000 actinobacteria strains.</title>
        <authorList>
            <person name="Klenk H.-P."/>
        </authorList>
    </citation>
    <scope>NUCLEOTIDE SEQUENCE [LARGE SCALE GENOMIC DNA]</scope>
    <source>
        <strain evidence="7 8">DSM 12335</strain>
    </source>
</reference>
<evidence type="ECO:0000259" key="6">
    <source>
        <dbReference type="Pfam" id="PF00291"/>
    </source>
</evidence>
<name>A0A542YLS8_9MICO</name>